<dbReference type="GO" id="GO:0008289">
    <property type="term" value="F:lipid binding"/>
    <property type="evidence" value="ECO:0007669"/>
    <property type="project" value="InterPro"/>
</dbReference>
<gene>
    <name evidence="5" type="ORF">E3N88_02847</name>
</gene>
<dbReference type="Gene3D" id="2.30.29.30">
    <property type="entry name" value="Pleckstrin-homology domain (PH domain)/Phosphotyrosine-binding domain (PTB)"/>
    <property type="match status" value="1"/>
</dbReference>
<evidence type="ECO:0000256" key="1">
    <source>
        <dbReference type="ARBA" id="ARBA00004240"/>
    </source>
</evidence>
<dbReference type="InterPro" id="IPR009769">
    <property type="entry name" value="EDR2_C"/>
</dbReference>
<evidence type="ECO:0000259" key="3">
    <source>
        <dbReference type="PROSITE" id="PS50003"/>
    </source>
</evidence>
<feature type="domain" description="PH" evidence="3">
    <location>
        <begin position="10"/>
        <end position="116"/>
    </location>
</feature>
<name>A0A5N6Q705_9ASTR</name>
<dbReference type="Proteomes" id="UP000326396">
    <property type="component" value="Linkage Group LG1"/>
</dbReference>
<keyword evidence="2" id="KW-0256">Endoplasmic reticulum</keyword>
<evidence type="ECO:0000313" key="6">
    <source>
        <dbReference type="Proteomes" id="UP000326396"/>
    </source>
</evidence>
<dbReference type="CDD" id="cd00821">
    <property type="entry name" value="PH"/>
    <property type="match status" value="1"/>
</dbReference>
<dbReference type="AlphaFoldDB" id="A0A5N6Q705"/>
<dbReference type="InterPro" id="IPR011993">
    <property type="entry name" value="PH-like_dom_sf"/>
</dbReference>
<evidence type="ECO:0000259" key="4">
    <source>
        <dbReference type="PROSITE" id="PS50848"/>
    </source>
</evidence>
<dbReference type="SUPFAM" id="SSF55961">
    <property type="entry name" value="Bet v1-like"/>
    <property type="match status" value="1"/>
</dbReference>
<comment type="caution">
    <text evidence="5">The sequence shown here is derived from an EMBL/GenBank/DDBJ whole genome shotgun (WGS) entry which is preliminary data.</text>
</comment>
<proteinExistence type="predicted"/>
<reference evidence="5 6" key="1">
    <citation type="submission" date="2019-05" db="EMBL/GenBank/DDBJ databases">
        <title>Mikania micrantha, genome provides insights into the molecular mechanism of rapid growth.</title>
        <authorList>
            <person name="Liu B."/>
        </authorList>
    </citation>
    <scope>NUCLEOTIDE SEQUENCE [LARGE SCALE GENOMIC DNA]</scope>
    <source>
        <strain evidence="5">NLD-2019</strain>
        <tissue evidence="5">Leaf</tissue>
    </source>
</reference>
<evidence type="ECO:0008006" key="7">
    <source>
        <dbReference type="Google" id="ProtNLM"/>
    </source>
</evidence>
<evidence type="ECO:0000256" key="2">
    <source>
        <dbReference type="ARBA" id="ARBA00022824"/>
    </source>
</evidence>
<protein>
    <recommendedName>
        <fullName evidence="7">START domain-containing protein</fullName>
    </recommendedName>
</protein>
<sequence>MDASKQNDEDIIMEGWLYLIRYHTIGFKYSRKFYCVLQNHRFKSFSSISHSYDKDPIRSTVIDSSTHVINIGRKCIRGKVIFVFTLCDTSNYDAQLGASNPEEAAKWIKSFQELSKKVKTALHVKHGTNFHSVMFRSNRSGRVFYKNDVDNTLTSFMNPRIVDMIEPSNWTIFGCHHGLRLFKQARYQGHNKKDGHPALAAVSVIEEAPEVIFQTLMSLGFSRSQWDFCFQKGTVIESIDGHTDIIYKQLNSDWLPWYMRQRDLLLQRYWRKEDNGTYIILYHSVPGKKCPPQKGFIRACLRCGGYVISPGNQYKQSVVRHMLSIDWKSWRLNLHKYSNQSLTIHMLERLTALREHFKTNLDDFLLPEFSLQELKKDSLLHKKENDHSNLVEADNESDEFFDFSEPLFDDESEYTCADNDPEIYTQDAYVKAEKKHEFACEFKLDTRSIYAAMQKKGYQDLETIIWDKCVSHNYEITLPEDQSGNLPHSWSTPEPSLFQIRGETFLHDHKKITAKNTLLQTVAVDWLKSDKREDHLANRPGNIVQKYAADGRPEFFIIINFQVPGSTNYNLAFYYTTSTPIKDIPLLKRFVEGDDAFRNSRLKLIPHVTKGPWILRHTIRIPALIGNMLRINYIHGQNYLEMDVDVGSSAFARGVAGKTFNCFSNLIIETAIVIQATTQDELPEHLLGACRLTNLDVSKAELLYLMVVETSSVAGCPLFPTCSLTPIEMIAMGAMVDLRRSPSRRQPPSPLGRPPPFKCANLPLHPIQVFYPI</sequence>
<dbReference type="PROSITE" id="PS50003">
    <property type="entry name" value="PH_DOMAIN"/>
    <property type="match status" value="1"/>
</dbReference>
<dbReference type="CDD" id="cd00177">
    <property type="entry name" value="START"/>
    <property type="match status" value="1"/>
</dbReference>
<accession>A0A5N6Q705</accession>
<dbReference type="SUPFAM" id="SSF50729">
    <property type="entry name" value="PH domain-like"/>
    <property type="match status" value="1"/>
</dbReference>
<dbReference type="SMART" id="SM00233">
    <property type="entry name" value="PH"/>
    <property type="match status" value="1"/>
</dbReference>
<feature type="domain" description="START" evidence="4">
    <location>
        <begin position="166"/>
        <end position="362"/>
    </location>
</feature>
<dbReference type="EMBL" id="SZYD01000001">
    <property type="protein sequence ID" value="KAD7479711.1"/>
    <property type="molecule type" value="Genomic_DNA"/>
</dbReference>
<dbReference type="OrthoDB" id="9970435at2759"/>
<dbReference type="InterPro" id="IPR002913">
    <property type="entry name" value="START_lipid-bd_dom"/>
</dbReference>
<evidence type="ECO:0000313" key="5">
    <source>
        <dbReference type="EMBL" id="KAD7479711.1"/>
    </source>
</evidence>
<comment type="subcellular location">
    <subcellularLocation>
        <location evidence="1">Endoplasmic reticulum</location>
    </subcellularLocation>
</comment>
<dbReference type="InterPro" id="IPR045096">
    <property type="entry name" value="EDR2-like"/>
</dbReference>
<dbReference type="PANTHER" id="PTHR12136:SF114">
    <property type="entry name" value="PLECKSTRIN DOMAIN, START DOMAIN, PROTEIN ENHANCED DISEASE RESISTANCE 2"/>
    <property type="match status" value="1"/>
</dbReference>
<dbReference type="Pfam" id="PF07059">
    <property type="entry name" value="EDR2_C"/>
    <property type="match status" value="1"/>
</dbReference>
<dbReference type="InterPro" id="IPR001849">
    <property type="entry name" value="PH_domain"/>
</dbReference>
<dbReference type="SMART" id="SM00234">
    <property type="entry name" value="START"/>
    <property type="match status" value="1"/>
</dbReference>
<dbReference type="GO" id="GO:0005783">
    <property type="term" value="C:endoplasmic reticulum"/>
    <property type="evidence" value="ECO:0007669"/>
    <property type="project" value="UniProtKB-SubCell"/>
</dbReference>
<keyword evidence="6" id="KW-1185">Reference proteome</keyword>
<dbReference type="InterPro" id="IPR023393">
    <property type="entry name" value="START-like_dom_sf"/>
</dbReference>
<organism evidence="5 6">
    <name type="scientific">Mikania micrantha</name>
    <name type="common">bitter vine</name>
    <dbReference type="NCBI Taxonomy" id="192012"/>
    <lineage>
        <taxon>Eukaryota</taxon>
        <taxon>Viridiplantae</taxon>
        <taxon>Streptophyta</taxon>
        <taxon>Embryophyta</taxon>
        <taxon>Tracheophyta</taxon>
        <taxon>Spermatophyta</taxon>
        <taxon>Magnoliopsida</taxon>
        <taxon>eudicotyledons</taxon>
        <taxon>Gunneridae</taxon>
        <taxon>Pentapetalae</taxon>
        <taxon>asterids</taxon>
        <taxon>campanulids</taxon>
        <taxon>Asterales</taxon>
        <taxon>Asteraceae</taxon>
        <taxon>Asteroideae</taxon>
        <taxon>Heliantheae alliance</taxon>
        <taxon>Eupatorieae</taxon>
        <taxon>Mikania</taxon>
    </lineage>
</organism>
<dbReference type="PROSITE" id="PS50848">
    <property type="entry name" value="START"/>
    <property type="match status" value="1"/>
</dbReference>
<dbReference type="Pfam" id="PF01852">
    <property type="entry name" value="START"/>
    <property type="match status" value="1"/>
</dbReference>
<dbReference type="PANTHER" id="PTHR12136">
    <property type="entry name" value="ENHANCED DISEASE RESISTANCE-RELATED"/>
    <property type="match status" value="1"/>
</dbReference>
<dbReference type="Gene3D" id="3.30.530.20">
    <property type="match status" value="1"/>
</dbReference>